<feature type="region of interest" description="Disordered" evidence="1">
    <location>
        <begin position="133"/>
        <end position="181"/>
    </location>
</feature>
<keyword evidence="3" id="KW-1185">Reference proteome</keyword>
<comment type="caution">
    <text evidence="2">The sequence shown here is derived from an EMBL/GenBank/DDBJ whole genome shotgun (WGS) entry which is preliminary data.</text>
</comment>
<evidence type="ECO:0000313" key="2">
    <source>
        <dbReference type="EMBL" id="KAK3379283.1"/>
    </source>
</evidence>
<reference evidence="2" key="1">
    <citation type="journal article" date="2023" name="Mol. Phylogenet. Evol.">
        <title>Genome-scale phylogeny and comparative genomics of the fungal order Sordariales.</title>
        <authorList>
            <person name="Hensen N."/>
            <person name="Bonometti L."/>
            <person name="Westerberg I."/>
            <person name="Brannstrom I.O."/>
            <person name="Guillou S."/>
            <person name="Cros-Aarteil S."/>
            <person name="Calhoun S."/>
            <person name="Haridas S."/>
            <person name="Kuo A."/>
            <person name="Mondo S."/>
            <person name="Pangilinan J."/>
            <person name="Riley R."/>
            <person name="LaButti K."/>
            <person name="Andreopoulos B."/>
            <person name="Lipzen A."/>
            <person name="Chen C."/>
            <person name="Yan M."/>
            <person name="Daum C."/>
            <person name="Ng V."/>
            <person name="Clum A."/>
            <person name="Steindorff A."/>
            <person name="Ohm R.A."/>
            <person name="Martin F."/>
            <person name="Silar P."/>
            <person name="Natvig D.O."/>
            <person name="Lalanne C."/>
            <person name="Gautier V."/>
            <person name="Ament-Velasquez S.L."/>
            <person name="Kruys A."/>
            <person name="Hutchinson M.I."/>
            <person name="Powell A.J."/>
            <person name="Barry K."/>
            <person name="Miller A.N."/>
            <person name="Grigoriev I.V."/>
            <person name="Debuchy R."/>
            <person name="Gladieux P."/>
            <person name="Hiltunen Thoren M."/>
            <person name="Johannesson H."/>
        </authorList>
    </citation>
    <scope>NUCLEOTIDE SEQUENCE</scope>
    <source>
        <strain evidence="2">CBS 958.72</strain>
    </source>
</reference>
<reference evidence="2" key="2">
    <citation type="submission" date="2023-06" db="EMBL/GenBank/DDBJ databases">
        <authorList>
            <consortium name="Lawrence Berkeley National Laboratory"/>
            <person name="Haridas S."/>
            <person name="Hensen N."/>
            <person name="Bonometti L."/>
            <person name="Westerberg I."/>
            <person name="Brannstrom I.O."/>
            <person name="Guillou S."/>
            <person name="Cros-Aarteil S."/>
            <person name="Calhoun S."/>
            <person name="Kuo A."/>
            <person name="Mondo S."/>
            <person name="Pangilinan J."/>
            <person name="Riley R."/>
            <person name="Labutti K."/>
            <person name="Andreopoulos B."/>
            <person name="Lipzen A."/>
            <person name="Chen C."/>
            <person name="Yanf M."/>
            <person name="Daum C."/>
            <person name="Ng V."/>
            <person name="Clum A."/>
            <person name="Steindorff A."/>
            <person name="Ohm R."/>
            <person name="Martin F."/>
            <person name="Silar P."/>
            <person name="Natvig D."/>
            <person name="Lalanne C."/>
            <person name="Gautier V."/>
            <person name="Ament-Velasquez S.L."/>
            <person name="Kruys A."/>
            <person name="Hutchinson M.I."/>
            <person name="Powell A.J."/>
            <person name="Barry K."/>
            <person name="Miller A.N."/>
            <person name="Grigoriev I.V."/>
            <person name="Debuchy R."/>
            <person name="Gladieux P."/>
            <person name="Thoren M.H."/>
            <person name="Johannesson H."/>
        </authorList>
    </citation>
    <scope>NUCLEOTIDE SEQUENCE</scope>
    <source>
        <strain evidence="2">CBS 958.72</strain>
    </source>
</reference>
<sequence length="264" mass="29802">MHPTWNTATKFTYNNQTAQSLWHLGRPEASESRHEICFSDQHRWWCQRQTETETETGCSAKLMAKSTRQRAAWHGPAARAAQKGNMKLELNNLGQRNWSRQMRISARRSERTYVIHMADRRRPHLTRSLCGSAIGDSTLPNPRMPNIGSQKVPKGVRRLTGNRSPTASTRRGPSSSRFSPSRATGRLIRLLCVLFSLAPAQKAIPHLQALRMPWDPAPILPARVEKQKKNSKAACAGRIRHHLDLDLGKLHGGPGREGTYGRER</sequence>
<organism evidence="2 3">
    <name type="scientific">Lasiosphaeria ovina</name>
    <dbReference type="NCBI Taxonomy" id="92902"/>
    <lineage>
        <taxon>Eukaryota</taxon>
        <taxon>Fungi</taxon>
        <taxon>Dikarya</taxon>
        <taxon>Ascomycota</taxon>
        <taxon>Pezizomycotina</taxon>
        <taxon>Sordariomycetes</taxon>
        <taxon>Sordariomycetidae</taxon>
        <taxon>Sordariales</taxon>
        <taxon>Lasiosphaeriaceae</taxon>
        <taxon>Lasiosphaeria</taxon>
    </lineage>
</organism>
<accession>A0AAE0KM49</accession>
<feature type="compositionally biased region" description="Low complexity" evidence="1">
    <location>
        <begin position="168"/>
        <end position="181"/>
    </location>
</feature>
<proteinExistence type="predicted"/>
<evidence type="ECO:0000313" key="3">
    <source>
        <dbReference type="Proteomes" id="UP001287356"/>
    </source>
</evidence>
<name>A0AAE0KM49_9PEZI</name>
<dbReference type="EMBL" id="JAULSN010000002">
    <property type="protein sequence ID" value="KAK3379283.1"/>
    <property type="molecule type" value="Genomic_DNA"/>
</dbReference>
<protein>
    <submittedName>
        <fullName evidence="2">Uncharacterized protein</fullName>
    </submittedName>
</protein>
<evidence type="ECO:0000256" key="1">
    <source>
        <dbReference type="SAM" id="MobiDB-lite"/>
    </source>
</evidence>
<gene>
    <name evidence="2" type="ORF">B0T24DRAFT_150186</name>
</gene>
<dbReference type="AlphaFoldDB" id="A0AAE0KM49"/>
<dbReference type="Proteomes" id="UP001287356">
    <property type="component" value="Unassembled WGS sequence"/>
</dbReference>